<evidence type="ECO:0000256" key="5">
    <source>
        <dbReference type="PROSITE-ProRule" id="PRU00277"/>
    </source>
</evidence>
<evidence type="ECO:0000313" key="8">
    <source>
        <dbReference type="EMBL" id="MBC2606729.1"/>
    </source>
</evidence>
<keyword evidence="9" id="KW-1185">Reference proteome</keyword>
<evidence type="ECO:0000259" key="7">
    <source>
        <dbReference type="PROSITE" id="PS50059"/>
    </source>
</evidence>
<dbReference type="EC" id="5.2.1.8" evidence="6"/>
<organism evidence="8 9">
    <name type="scientific">Pelagicoccus albus</name>
    <dbReference type="NCBI Taxonomy" id="415222"/>
    <lineage>
        <taxon>Bacteria</taxon>
        <taxon>Pseudomonadati</taxon>
        <taxon>Verrucomicrobiota</taxon>
        <taxon>Opitutia</taxon>
        <taxon>Puniceicoccales</taxon>
        <taxon>Pelagicoccaceae</taxon>
        <taxon>Pelagicoccus</taxon>
    </lineage>
</organism>
<dbReference type="SUPFAM" id="SSF54534">
    <property type="entry name" value="FKBP-like"/>
    <property type="match status" value="1"/>
</dbReference>
<dbReference type="PANTHER" id="PTHR43811">
    <property type="entry name" value="FKBP-TYPE PEPTIDYL-PROLYL CIS-TRANS ISOMERASE FKPA"/>
    <property type="match status" value="1"/>
</dbReference>
<evidence type="ECO:0000256" key="6">
    <source>
        <dbReference type="RuleBase" id="RU003915"/>
    </source>
</evidence>
<gene>
    <name evidence="8" type="ORF">H5P27_11815</name>
</gene>
<dbReference type="PROSITE" id="PS50059">
    <property type="entry name" value="FKBP_PPIASE"/>
    <property type="match status" value="1"/>
</dbReference>
<keyword evidence="4 5" id="KW-0413">Isomerase</keyword>
<evidence type="ECO:0000313" key="9">
    <source>
        <dbReference type="Proteomes" id="UP000526501"/>
    </source>
</evidence>
<comment type="caution">
    <text evidence="8">The sequence shown here is derived from an EMBL/GenBank/DDBJ whole genome shotgun (WGS) entry which is preliminary data.</text>
</comment>
<evidence type="ECO:0000256" key="4">
    <source>
        <dbReference type="ARBA" id="ARBA00023235"/>
    </source>
</evidence>
<feature type="domain" description="PPIase FKBP-type" evidence="7">
    <location>
        <begin position="75"/>
        <end position="165"/>
    </location>
</feature>
<proteinExistence type="inferred from homology"/>
<dbReference type="AlphaFoldDB" id="A0A7X1B7B1"/>
<accession>A0A7X1B7B1</accession>
<evidence type="ECO:0000256" key="2">
    <source>
        <dbReference type="ARBA" id="ARBA00006577"/>
    </source>
</evidence>
<sequence length="167" mass="18511">MSGSTPVVISVCAFVASLIFIPYKSEAQETNLLLDYMPPAHAKQLEELMPGAEVLGGGVRFLELESGTGDLIEEGDRVEAIYTGRFLDGTIFNQKTGRFHTYHFEVGADPRQIIEGWEVGLPKMQNGGRYLLGIPSQLAYKDKGRRGQVPPFATVTFEIKILDVDYR</sequence>
<dbReference type="Pfam" id="PF00254">
    <property type="entry name" value="FKBP_C"/>
    <property type="match status" value="1"/>
</dbReference>
<evidence type="ECO:0000256" key="1">
    <source>
        <dbReference type="ARBA" id="ARBA00000971"/>
    </source>
</evidence>
<reference evidence="8 9" key="1">
    <citation type="submission" date="2020-07" db="EMBL/GenBank/DDBJ databases">
        <authorList>
            <person name="Feng X."/>
        </authorList>
    </citation>
    <scope>NUCLEOTIDE SEQUENCE [LARGE SCALE GENOMIC DNA]</scope>
    <source>
        <strain evidence="8 9">JCM23202</strain>
    </source>
</reference>
<dbReference type="RefSeq" id="WP_185660594.1">
    <property type="nucleotide sequence ID" value="NZ_CAWPOO010000012.1"/>
</dbReference>
<dbReference type="PANTHER" id="PTHR43811:SF19">
    <property type="entry name" value="39 KDA FK506-BINDING NUCLEAR PROTEIN"/>
    <property type="match status" value="1"/>
</dbReference>
<dbReference type="GO" id="GO:0003755">
    <property type="term" value="F:peptidyl-prolyl cis-trans isomerase activity"/>
    <property type="evidence" value="ECO:0007669"/>
    <property type="project" value="UniProtKB-UniRule"/>
</dbReference>
<comment type="similarity">
    <text evidence="2 6">Belongs to the FKBP-type PPIase family.</text>
</comment>
<protein>
    <recommendedName>
        <fullName evidence="6">Peptidyl-prolyl cis-trans isomerase</fullName>
        <ecNumber evidence="6">5.2.1.8</ecNumber>
    </recommendedName>
</protein>
<dbReference type="InterPro" id="IPR001179">
    <property type="entry name" value="PPIase_FKBP_dom"/>
</dbReference>
<name>A0A7X1B7B1_9BACT</name>
<dbReference type="Proteomes" id="UP000526501">
    <property type="component" value="Unassembled WGS sequence"/>
</dbReference>
<dbReference type="EMBL" id="JACHVC010000012">
    <property type="protein sequence ID" value="MBC2606729.1"/>
    <property type="molecule type" value="Genomic_DNA"/>
</dbReference>
<dbReference type="InterPro" id="IPR046357">
    <property type="entry name" value="PPIase_dom_sf"/>
</dbReference>
<evidence type="ECO:0000256" key="3">
    <source>
        <dbReference type="ARBA" id="ARBA00023110"/>
    </source>
</evidence>
<dbReference type="Gene3D" id="3.10.50.40">
    <property type="match status" value="1"/>
</dbReference>
<keyword evidence="3 5" id="KW-0697">Rotamase</keyword>
<comment type="catalytic activity">
    <reaction evidence="1 5 6">
        <text>[protein]-peptidylproline (omega=180) = [protein]-peptidylproline (omega=0)</text>
        <dbReference type="Rhea" id="RHEA:16237"/>
        <dbReference type="Rhea" id="RHEA-COMP:10747"/>
        <dbReference type="Rhea" id="RHEA-COMP:10748"/>
        <dbReference type="ChEBI" id="CHEBI:83833"/>
        <dbReference type="ChEBI" id="CHEBI:83834"/>
        <dbReference type="EC" id="5.2.1.8"/>
    </reaction>
</comment>